<keyword evidence="2 4" id="KW-0378">Hydrolase</keyword>
<evidence type="ECO:0000256" key="3">
    <source>
        <dbReference type="ARBA" id="ARBA00023295"/>
    </source>
</evidence>
<keyword evidence="10" id="KW-1185">Reference proteome</keyword>
<dbReference type="SUPFAM" id="SSF51445">
    <property type="entry name" value="(Trans)glycosidases"/>
    <property type="match status" value="1"/>
</dbReference>
<feature type="domain" description="Glycosyl hydrolases family 2 sugar binding" evidence="7">
    <location>
        <begin position="57"/>
        <end position="167"/>
    </location>
</feature>
<dbReference type="InterPro" id="IPR008979">
    <property type="entry name" value="Galactose-bd-like_sf"/>
</dbReference>
<dbReference type="InterPro" id="IPR051913">
    <property type="entry name" value="GH2_Domain-Containing"/>
</dbReference>
<evidence type="ECO:0000256" key="4">
    <source>
        <dbReference type="RuleBase" id="RU361154"/>
    </source>
</evidence>
<dbReference type="InterPro" id="IPR036156">
    <property type="entry name" value="Beta-gal/glucu_dom_sf"/>
</dbReference>
<feature type="domain" description="Glycoside hydrolase family 2 catalytic" evidence="6">
    <location>
        <begin position="296"/>
        <end position="416"/>
    </location>
</feature>
<proteinExistence type="inferred from homology"/>
<dbReference type="Gene3D" id="2.60.120.260">
    <property type="entry name" value="Galactose-binding domain-like"/>
    <property type="match status" value="1"/>
</dbReference>
<dbReference type="InterPro" id="IPR006104">
    <property type="entry name" value="Glyco_hydro_2_N"/>
</dbReference>
<gene>
    <name evidence="9" type="ORF">GT409_06535</name>
</gene>
<dbReference type="InterPro" id="IPR017853">
    <property type="entry name" value="GH"/>
</dbReference>
<dbReference type="SUPFAM" id="SSF49303">
    <property type="entry name" value="beta-Galactosidase/glucuronidase domain"/>
    <property type="match status" value="1"/>
</dbReference>
<evidence type="ECO:0000259" key="8">
    <source>
        <dbReference type="Pfam" id="PF18565"/>
    </source>
</evidence>
<dbReference type="Pfam" id="PF02837">
    <property type="entry name" value="Glyco_hydro_2_N"/>
    <property type="match status" value="1"/>
</dbReference>
<evidence type="ECO:0000259" key="7">
    <source>
        <dbReference type="Pfam" id="PF02837"/>
    </source>
</evidence>
<dbReference type="PROSITE" id="PS00719">
    <property type="entry name" value="GLYCOSYL_HYDROL_F2_1"/>
    <property type="match status" value="1"/>
</dbReference>
<dbReference type="Proteomes" id="UP000464954">
    <property type="component" value="Chromosome"/>
</dbReference>
<dbReference type="InterPro" id="IPR013783">
    <property type="entry name" value="Ig-like_fold"/>
</dbReference>
<dbReference type="SUPFAM" id="SSF49785">
    <property type="entry name" value="Galactose-binding domain-like"/>
    <property type="match status" value="1"/>
</dbReference>
<dbReference type="Pfam" id="PF00703">
    <property type="entry name" value="Glyco_hydro_2"/>
    <property type="match status" value="1"/>
</dbReference>
<comment type="similarity">
    <text evidence="1 4">Belongs to the glycosyl hydrolase 2 family.</text>
</comment>
<feature type="domain" description="Glycoside hydrolase family 2 immunoglobulin-like beta-sandwich" evidence="5">
    <location>
        <begin position="190"/>
        <end position="288"/>
    </location>
</feature>
<evidence type="ECO:0000259" key="6">
    <source>
        <dbReference type="Pfam" id="PF02836"/>
    </source>
</evidence>
<dbReference type="Gene3D" id="3.20.20.80">
    <property type="entry name" value="Glycosidases"/>
    <property type="match status" value="1"/>
</dbReference>
<keyword evidence="3 4" id="KW-0326">Glycosidase</keyword>
<sequence>MTSLNPTEDSGRCVYSFNPGWRFIFGDPDGAEQAGFDDSGWMPVNLPHGLELLPADASGSVNYQGPAWYRKRFSAPAVREGGRSILCFESIMGRSEIYLNGRLVKQHRGGFTPIVVDITDGLNPEGENVIAVCADNSDDPSYPPGKEQCLMDFCYFGGIYRNVWLYTHGAVHITDPHLVDRVAGGGIVAICTSLSNEKAVLSAQVHLKNHGGNKVDGTVNLRLLDSAGTIVARFSQPADFEDEVCCEMDVLNPHMWSPSDPYLYRLQVRVLDREGRVCDGQELSVGLRTIDFNKQQGFVLNGEPYGEKLVGVNRHQDFAYVGNALPDSVHVRDVIKLKDAGANVIRSAHYPQSPAFMDACDRLGLFVIVATPGWQFFNPDPAFREAVYWDVRQMIRRDRNHPSLLAWEPALNETVCPEEFNRQVWEIVHEEMPQRRCYSTCDHHVHPLYCDLIYRHPPTAWRDDFSGAADAAADAAEERCYFTREWGDNVDDWNAHNSPSRVHRSWGELPQLVQALHYAEPSYPYTCLKTIHQAPVEYVGATLWCGFDHQRGYHPDPFYGGLMDAFRQKKYSWYLFRSQRSLLDGPVLFVAHELTPFSGRDIVVFCNCEEVSLSFCGRETVRKKCQPWCDGAPNAPMVFENEFDFMELKKLQRAGRTSEAVLEVKGWVDGRCVISKVRKPALEKEAIVLTVDDCGVPLTADGSDFVTVIASVVDVTGTVKRLNKDVIRFEVEGAGHLVGDGNIGANPRAVEWGTVPVLIRSTGSAGKITVRARPLQAGIRSLRPAEITLESVPPKCPAVGKDAGMEYRHAPVRDYGPARRLVQARLRGVAEQQADFE</sequence>
<dbReference type="KEGG" id="taer:GT409_06535"/>
<dbReference type="PANTHER" id="PTHR42732:SF1">
    <property type="entry name" value="BETA-MANNOSIDASE"/>
    <property type="match status" value="1"/>
</dbReference>
<feature type="domain" description="Glycoside hydrolase family 2" evidence="8">
    <location>
        <begin position="698"/>
        <end position="773"/>
    </location>
</feature>
<evidence type="ECO:0000259" key="5">
    <source>
        <dbReference type="Pfam" id="PF00703"/>
    </source>
</evidence>
<evidence type="ECO:0000256" key="2">
    <source>
        <dbReference type="ARBA" id="ARBA00022801"/>
    </source>
</evidence>
<protein>
    <submittedName>
        <fullName evidence="9">Glycoside hydrolase family 2 protein</fullName>
    </submittedName>
</protein>
<dbReference type="GO" id="GO:0005975">
    <property type="term" value="P:carbohydrate metabolic process"/>
    <property type="evidence" value="ECO:0007669"/>
    <property type="project" value="InterPro"/>
</dbReference>
<dbReference type="Gene3D" id="2.60.40.10">
    <property type="entry name" value="Immunoglobulins"/>
    <property type="match status" value="2"/>
</dbReference>
<evidence type="ECO:0000313" key="9">
    <source>
        <dbReference type="EMBL" id="QHI69117.1"/>
    </source>
</evidence>
<dbReference type="InterPro" id="IPR006103">
    <property type="entry name" value="Glyco_hydro_2_cat"/>
</dbReference>
<name>A0A6P1M5I7_9BACT</name>
<dbReference type="AlphaFoldDB" id="A0A6P1M5I7"/>
<dbReference type="Pfam" id="PF02836">
    <property type="entry name" value="Glyco_hydro_2_C"/>
    <property type="match status" value="1"/>
</dbReference>
<dbReference type="Pfam" id="PF18565">
    <property type="entry name" value="Glyco_hydro2_C5"/>
    <property type="match status" value="1"/>
</dbReference>
<dbReference type="InterPro" id="IPR023230">
    <property type="entry name" value="Glyco_hydro_2_CS"/>
</dbReference>
<dbReference type="EMBL" id="CP047593">
    <property type="protein sequence ID" value="QHI69117.1"/>
    <property type="molecule type" value="Genomic_DNA"/>
</dbReference>
<dbReference type="RefSeq" id="WP_160628130.1">
    <property type="nucleotide sequence ID" value="NZ_CP047593.1"/>
</dbReference>
<accession>A0A6P1M5I7</accession>
<dbReference type="PANTHER" id="PTHR42732">
    <property type="entry name" value="BETA-GALACTOSIDASE"/>
    <property type="match status" value="1"/>
</dbReference>
<dbReference type="InterPro" id="IPR040605">
    <property type="entry name" value="Glyco_hydro2_dom5"/>
</dbReference>
<evidence type="ECO:0000313" key="10">
    <source>
        <dbReference type="Proteomes" id="UP000464954"/>
    </source>
</evidence>
<dbReference type="GO" id="GO:0004553">
    <property type="term" value="F:hydrolase activity, hydrolyzing O-glycosyl compounds"/>
    <property type="evidence" value="ECO:0007669"/>
    <property type="project" value="InterPro"/>
</dbReference>
<evidence type="ECO:0000256" key="1">
    <source>
        <dbReference type="ARBA" id="ARBA00007401"/>
    </source>
</evidence>
<dbReference type="InterPro" id="IPR006102">
    <property type="entry name" value="Ig-like_GH2"/>
</dbReference>
<reference evidence="9 10" key="1">
    <citation type="submission" date="2020-01" db="EMBL/GenBank/DDBJ databases">
        <title>Ponticoccus aerotolerans gen. nov., sp. nov., an anaerobic bacterium and proposal of Ponticoccusceae fam. nov., Ponticoccusles ord. nov. and Ponticoccuse classis nov. in the phylum Kiritimatiellaeota.</title>
        <authorList>
            <person name="Zhou L.Y."/>
            <person name="Du Z.J."/>
        </authorList>
    </citation>
    <scope>NUCLEOTIDE SEQUENCE [LARGE SCALE GENOMIC DNA]</scope>
    <source>
        <strain evidence="9 10">S-5007</strain>
    </source>
</reference>
<organism evidence="9 10">
    <name type="scientific">Tichowtungia aerotolerans</name>
    <dbReference type="NCBI Taxonomy" id="2697043"/>
    <lineage>
        <taxon>Bacteria</taxon>
        <taxon>Pseudomonadati</taxon>
        <taxon>Kiritimatiellota</taxon>
        <taxon>Tichowtungiia</taxon>
        <taxon>Tichowtungiales</taxon>
        <taxon>Tichowtungiaceae</taxon>
        <taxon>Tichowtungia</taxon>
    </lineage>
</organism>